<dbReference type="RefSeq" id="WP_045276568.1">
    <property type="nucleotide sequence ID" value="NZ_BAAAUP010000003.1"/>
</dbReference>
<proteinExistence type="predicted"/>
<dbReference type="EMBL" id="JYIZ01000055">
    <property type="protein sequence ID" value="KJL38383.1"/>
    <property type="molecule type" value="Genomic_DNA"/>
</dbReference>
<evidence type="ECO:0000313" key="1">
    <source>
        <dbReference type="EMBL" id="KJL38383.1"/>
    </source>
</evidence>
<dbReference type="Proteomes" id="UP000033956">
    <property type="component" value="Unassembled WGS sequence"/>
</dbReference>
<comment type="caution">
    <text evidence="1">The sequence shown here is derived from an EMBL/GenBank/DDBJ whole genome shotgun (WGS) entry which is preliminary data.</text>
</comment>
<dbReference type="OrthoDB" id="4772602at2"/>
<keyword evidence="2" id="KW-1185">Reference proteome</keyword>
<name>A0A0M2GWU1_9MICO</name>
<accession>A0A0M2GWU1</accession>
<evidence type="ECO:0000313" key="2">
    <source>
        <dbReference type="Proteomes" id="UP000033956"/>
    </source>
</evidence>
<gene>
    <name evidence="1" type="ORF">RS81_02654</name>
</gene>
<organism evidence="1 2">
    <name type="scientific">Microbacterium terrae</name>
    <dbReference type="NCBI Taxonomy" id="69369"/>
    <lineage>
        <taxon>Bacteria</taxon>
        <taxon>Bacillati</taxon>
        <taxon>Actinomycetota</taxon>
        <taxon>Actinomycetes</taxon>
        <taxon>Micrococcales</taxon>
        <taxon>Microbacteriaceae</taxon>
        <taxon>Microbacterium</taxon>
    </lineage>
</organism>
<sequence>MAEKVRTCDFVEGATCALPAAEDRLDEASHFLLQLQANYHDPRAFRFNLNAVLAAVASTRALLQVEMQKRGLVKEWKAARQPFWDDPVLAAFHRSRNVTLHQEAIFDGSRIDVGLYRGRRMKLSLQQEVRADRTSAEILAHAVPQLEKVFLDPTHSALGEQGGLERRYFIRQLSAEEDALTVSRKALIRSIQMIATAHVVAGVLSAEFFEGNEDDDQDFAAAPTAVTVLLESDVDPSLPGSWGWE</sequence>
<dbReference type="AlphaFoldDB" id="A0A0M2GWU1"/>
<dbReference type="PATRIC" id="fig|92835.4.peg.2691"/>
<reference evidence="1 2" key="1">
    <citation type="submission" date="2015-02" db="EMBL/GenBank/DDBJ databases">
        <title>Draft genome sequences of ten Microbacterium spp. with emphasis on heavy metal contaminated environments.</title>
        <authorList>
            <person name="Corretto E."/>
        </authorList>
    </citation>
    <scope>NUCLEOTIDE SEQUENCE [LARGE SCALE GENOMIC DNA]</scope>
    <source>
        <strain evidence="1 2">DSM 12510</strain>
    </source>
</reference>
<protein>
    <submittedName>
        <fullName evidence="1">Uncharacterized protein</fullName>
    </submittedName>
</protein>